<evidence type="ECO:0000313" key="3">
    <source>
        <dbReference type="EMBL" id="BAM07309.1"/>
    </source>
</evidence>
<proteinExistence type="inferred from homology"/>
<dbReference type="KEGG" id="lfc:LFE_1628"/>
<dbReference type="PATRIC" id="fig|1162668.3.peg.1939"/>
<evidence type="ECO:0000256" key="1">
    <source>
        <dbReference type="ARBA" id="ARBA00008791"/>
    </source>
</evidence>
<accession>I0IPW0</accession>
<reference evidence="4" key="2">
    <citation type="submission" date="2012-03" db="EMBL/GenBank/DDBJ databases">
        <title>The complete genome sequence of the pioneer microbe on fresh volcanic deposit, Leptospirillum ferrooxidans strain C2-3.</title>
        <authorList>
            <person name="Fujimura R."/>
            <person name="Sato Y."/>
            <person name="Nishizawa T."/>
            <person name="Nanba K."/>
            <person name="Oshima K."/>
            <person name="Hattori M."/>
            <person name="Kamijo T."/>
            <person name="Ohta H."/>
        </authorList>
    </citation>
    <scope>NUCLEOTIDE SEQUENCE [LARGE SCALE GENOMIC DNA]</scope>
    <source>
        <strain evidence="4">C2-3</strain>
    </source>
</reference>
<dbReference type="EMBL" id="AP012342">
    <property type="protein sequence ID" value="BAM07309.1"/>
    <property type="molecule type" value="Genomic_DNA"/>
</dbReference>
<dbReference type="InterPro" id="IPR014729">
    <property type="entry name" value="Rossmann-like_a/b/a_fold"/>
</dbReference>
<dbReference type="eggNOG" id="COG0589">
    <property type="taxonomic scope" value="Bacteria"/>
</dbReference>
<reference evidence="3 4" key="1">
    <citation type="journal article" date="2012" name="J. Bacteriol.">
        <title>Complete Genome Sequence of Leptospirillum ferrooxidans Strain C2-3, Isolated from a Fresh Volcanic Ash Deposit on the Island of Miyake, Japan.</title>
        <authorList>
            <person name="Fujimura R."/>
            <person name="Sato Y."/>
            <person name="Nishizawa T."/>
            <person name="Oshima K."/>
            <person name="Kim S.-W."/>
            <person name="Hattori M."/>
            <person name="Kamijo T."/>
            <person name="Ohta H."/>
        </authorList>
    </citation>
    <scope>NUCLEOTIDE SEQUENCE [LARGE SCALE GENOMIC DNA]</scope>
    <source>
        <strain evidence="3 4">C2-3</strain>
    </source>
</reference>
<dbReference type="SUPFAM" id="SSF52402">
    <property type="entry name" value="Adenine nucleotide alpha hydrolases-like"/>
    <property type="match status" value="1"/>
</dbReference>
<dbReference type="CDD" id="cd00293">
    <property type="entry name" value="USP-like"/>
    <property type="match status" value="1"/>
</dbReference>
<organism evidence="3 4">
    <name type="scientific">Leptospirillum ferrooxidans (strain C2-3)</name>
    <dbReference type="NCBI Taxonomy" id="1162668"/>
    <lineage>
        <taxon>Bacteria</taxon>
        <taxon>Pseudomonadati</taxon>
        <taxon>Nitrospirota</taxon>
        <taxon>Nitrospiria</taxon>
        <taxon>Nitrospirales</taxon>
        <taxon>Nitrospiraceae</taxon>
        <taxon>Leptospirillum</taxon>
    </lineage>
</organism>
<dbReference type="STRING" id="1162668.LFE_1628"/>
<dbReference type="InterPro" id="IPR006015">
    <property type="entry name" value="Universal_stress_UspA"/>
</dbReference>
<feature type="domain" description="UspA" evidence="2">
    <location>
        <begin position="6"/>
        <end position="143"/>
    </location>
</feature>
<sequence>MGKNEEKVLFPVDLLPLDDLVMDQVVRACKDYGAGLHLYHALSTFSDLPMGFPVPLQIYEQIGLLASQQLEKIAQGFLDRGVPVSIALYRGEADTITLSLASSGEKDLIILVSRGKGALGRIFLGSTSTSIIHHSPLPVLLLKAKDILLSAKESYQNIPMPQNIFSPSAPTSGPSTPLH</sequence>
<comment type="similarity">
    <text evidence="1">Belongs to the universal stress protein A family.</text>
</comment>
<name>I0IPW0_LEPFC</name>
<dbReference type="Pfam" id="PF00582">
    <property type="entry name" value="Usp"/>
    <property type="match status" value="1"/>
</dbReference>
<dbReference type="InterPro" id="IPR006016">
    <property type="entry name" value="UspA"/>
</dbReference>
<dbReference type="Proteomes" id="UP000007382">
    <property type="component" value="Chromosome"/>
</dbReference>
<dbReference type="RefSeq" id="WP_014449794.1">
    <property type="nucleotide sequence ID" value="NC_017094.1"/>
</dbReference>
<gene>
    <name evidence="3" type="ordered locus">LFE_1628</name>
</gene>
<keyword evidence="4" id="KW-1185">Reference proteome</keyword>
<dbReference type="HOGENOM" id="CLU_049301_11_2_0"/>
<dbReference type="Gene3D" id="3.40.50.620">
    <property type="entry name" value="HUPs"/>
    <property type="match status" value="1"/>
</dbReference>
<evidence type="ECO:0000313" key="4">
    <source>
        <dbReference type="Proteomes" id="UP000007382"/>
    </source>
</evidence>
<evidence type="ECO:0000259" key="2">
    <source>
        <dbReference type="Pfam" id="PF00582"/>
    </source>
</evidence>
<dbReference type="OrthoDB" id="516822at2"/>
<protein>
    <recommendedName>
        <fullName evidence="2">UspA domain-containing protein</fullName>
    </recommendedName>
</protein>
<dbReference type="AlphaFoldDB" id="I0IPW0"/>
<dbReference type="PRINTS" id="PR01438">
    <property type="entry name" value="UNVRSLSTRESS"/>
</dbReference>